<evidence type="ECO:0000256" key="1">
    <source>
        <dbReference type="ARBA" id="ARBA00001933"/>
    </source>
</evidence>
<proteinExistence type="predicted"/>
<dbReference type="SUPFAM" id="SSF53383">
    <property type="entry name" value="PLP-dependent transferases"/>
    <property type="match status" value="1"/>
</dbReference>
<dbReference type="GO" id="GO:0005737">
    <property type="term" value="C:cytoplasm"/>
    <property type="evidence" value="ECO:0007669"/>
    <property type="project" value="TreeGrafter"/>
</dbReference>
<dbReference type="Gene3D" id="3.90.1150.10">
    <property type="entry name" value="Aspartate Aminotransferase, domain 1"/>
    <property type="match status" value="1"/>
</dbReference>
<keyword evidence="2" id="KW-0032">Aminotransferase</keyword>
<dbReference type="AlphaFoldDB" id="A0A402CW52"/>
<dbReference type="Pfam" id="PF00155">
    <property type="entry name" value="Aminotran_1_2"/>
    <property type="match status" value="1"/>
</dbReference>
<dbReference type="InterPro" id="IPR015422">
    <property type="entry name" value="PyrdxlP-dep_Trfase_small"/>
</dbReference>
<sequence length="143" mass="16209">MIAPPEATNAIRKVHDFLTVGAAAPLQEGAALALTFPDEYYARLTNLYREKRDFLANVLRETGFRVYDPHGAYYIMTDIAGLDWDNDIAFTHWLIEEHGVAVVPGSSFYRDPTLGRTKVRFCYCKKPETLETAARLLRGLRGR</sequence>
<gene>
    <name evidence="6" type="ORF">CCAX7_60900</name>
</gene>
<evidence type="ECO:0000313" key="6">
    <source>
        <dbReference type="EMBL" id="BDI34039.1"/>
    </source>
</evidence>
<evidence type="ECO:0000256" key="3">
    <source>
        <dbReference type="ARBA" id="ARBA00022679"/>
    </source>
</evidence>
<protein>
    <recommendedName>
        <fullName evidence="5">Aminotransferase class I/classII large domain-containing protein</fullName>
    </recommendedName>
</protein>
<organism evidence="6 7">
    <name type="scientific">Capsulimonas corticalis</name>
    <dbReference type="NCBI Taxonomy" id="2219043"/>
    <lineage>
        <taxon>Bacteria</taxon>
        <taxon>Bacillati</taxon>
        <taxon>Armatimonadota</taxon>
        <taxon>Armatimonadia</taxon>
        <taxon>Capsulimonadales</taxon>
        <taxon>Capsulimonadaceae</taxon>
        <taxon>Capsulimonas</taxon>
    </lineage>
</organism>
<dbReference type="Gene3D" id="3.40.640.10">
    <property type="entry name" value="Type I PLP-dependent aspartate aminotransferase-like (Major domain)"/>
    <property type="match status" value="1"/>
</dbReference>
<keyword evidence="7" id="KW-1185">Reference proteome</keyword>
<dbReference type="InterPro" id="IPR051326">
    <property type="entry name" value="Kynurenine-oxoglutarate_AT"/>
</dbReference>
<dbReference type="InterPro" id="IPR015424">
    <property type="entry name" value="PyrdxlP-dep_Trfase"/>
</dbReference>
<dbReference type="PANTHER" id="PTHR43807">
    <property type="entry name" value="FI04487P"/>
    <property type="match status" value="1"/>
</dbReference>
<dbReference type="CDD" id="cd00609">
    <property type="entry name" value="AAT_like"/>
    <property type="match status" value="1"/>
</dbReference>
<evidence type="ECO:0000313" key="7">
    <source>
        <dbReference type="Proteomes" id="UP000287394"/>
    </source>
</evidence>
<keyword evidence="3" id="KW-0808">Transferase</keyword>
<keyword evidence="4" id="KW-0663">Pyridoxal phosphate</keyword>
<evidence type="ECO:0000256" key="4">
    <source>
        <dbReference type="ARBA" id="ARBA00022898"/>
    </source>
</evidence>
<dbReference type="PANTHER" id="PTHR43807:SF20">
    <property type="entry name" value="FI04487P"/>
    <property type="match status" value="1"/>
</dbReference>
<name>A0A402CW52_9BACT</name>
<comment type="cofactor">
    <cofactor evidence="1">
        <name>pyridoxal 5'-phosphate</name>
        <dbReference type="ChEBI" id="CHEBI:597326"/>
    </cofactor>
</comment>
<evidence type="ECO:0000256" key="2">
    <source>
        <dbReference type="ARBA" id="ARBA00022576"/>
    </source>
</evidence>
<feature type="domain" description="Aminotransferase class I/classII large" evidence="5">
    <location>
        <begin position="4"/>
        <end position="135"/>
    </location>
</feature>
<dbReference type="GO" id="GO:0030170">
    <property type="term" value="F:pyridoxal phosphate binding"/>
    <property type="evidence" value="ECO:0007669"/>
    <property type="project" value="InterPro"/>
</dbReference>
<dbReference type="KEGG" id="ccot:CCAX7_60900"/>
<evidence type="ECO:0000259" key="5">
    <source>
        <dbReference type="Pfam" id="PF00155"/>
    </source>
</evidence>
<accession>A0A402CW52</accession>
<dbReference type="InterPro" id="IPR004839">
    <property type="entry name" value="Aminotransferase_I/II_large"/>
</dbReference>
<dbReference type="InterPro" id="IPR015421">
    <property type="entry name" value="PyrdxlP-dep_Trfase_major"/>
</dbReference>
<reference evidence="6 7" key="1">
    <citation type="journal article" date="2019" name="Int. J. Syst. Evol. Microbiol.">
        <title>Capsulimonas corticalis gen. nov., sp. nov., an aerobic capsulated bacterium, of a novel bacterial order, Capsulimonadales ord. nov., of the class Armatimonadia of the phylum Armatimonadetes.</title>
        <authorList>
            <person name="Li J."/>
            <person name="Kudo C."/>
            <person name="Tonouchi A."/>
        </authorList>
    </citation>
    <scope>NUCLEOTIDE SEQUENCE [LARGE SCALE GENOMIC DNA]</scope>
    <source>
        <strain evidence="6 7">AX-7</strain>
    </source>
</reference>
<dbReference type="EMBL" id="AP025739">
    <property type="protein sequence ID" value="BDI34039.1"/>
    <property type="molecule type" value="Genomic_DNA"/>
</dbReference>
<dbReference type="Proteomes" id="UP000287394">
    <property type="component" value="Chromosome"/>
</dbReference>
<dbReference type="GO" id="GO:0016212">
    <property type="term" value="F:kynurenine-oxoglutarate transaminase activity"/>
    <property type="evidence" value="ECO:0007669"/>
    <property type="project" value="TreeGrafter"/>
</dbReference>